<reference evidence="8 9" key="1">
    <citation type="submission" date="2019-04" db="EMBL/GenBank/DDBJ databases">
        <title>Friends and foes A comparative genomics study of 23 Aspergillus species from section Flavi.</title>
        <authorList>
            <consortium name="DOE Joint Genome Institute"/>
            <person name="Kjaerbolling I."/>
            <person name="Vesth T."/>
            <person name="Frisvad J.C."/>
            <person name="Nybo J.L."/>
            <person name="Theobald S."/>
            <person name="Kildgaard S."/>
            <person name="Isbrandt T."/>
            <person name="Kuo A."/>
            <person name="Sato A."/>
            <person name="Lyhne E.K."/>
            <person name="Kogle M.E."/>
            <person name="Wiebenga A."/>
            <person name="Kun R.S."/>
            <person name="Lubbers R.J."/>
            <person name="Makela M.R."/>
            <person name="Barry K."/>
            <person name="Chovatia M."/>
            <person name="Clum A."/>
            <person name="Daum C."/>
            <person name="Haridas S."/>
            <person name="He G."/>
            <person name="LaButti K."/>
            <person name="Lipzen A."/>
            <person name="Mondo S."/>
            <person name="Riley R."/>
            <person name="Salamov A."/>
            <person name="Simmons B.A."/>
            <person name="Magnuson J.K."/>
            <person name="Henrissat B."/>
            <person name="Mortensen U.H."/>
            <person name="Larsen T.O."/>
            <person name="Devries R.P."/>
            <person name="Grigoriev I.V."/>
            <person name="Machida M."/>
            <person name="Baker S.E."/>
            <person name="Andersen M.R."/>
        </authorList>
    </citation>
    <scope>NUCLEOTIDE SEQUENCE [LARGE SCALE GENOMIC DNA]</scope>
    <source>
        <strain evidence="8 9">CBS 151.66</strain>
    </source>
</reference>
<keyword evidence="9" id="KW-1185">Reference proteome</keyword>
<dbReference type="EC" id="1.1.1.8" evidence="5"/>
<dbReference type="InterPro" id="IPR011128">
    <property type="entry name" value="G3P_DH_NAD-dep_N"/>
</dbReference>
<sequence length="324" mass="35440">MSPQSKQHTVAVVGSENWGSTIAKILAGNTASHPDLFTPKLQVWVFEEQIQLPSDSPYHSKYVDKPENLTEVTNTVRENVKYLLGTPLPENLVANPGIEEVVKDETILVAAENFSETTIGYDTPPMDADAQDGSPKDNKIKIDEQRQAKTKLTHTMIGRVPLEFITVDKELLRTLSGRPYFHVNVVDDLAGVTLSGALKNIVALAAGFVAGKGSGENGKAAVIRVGVNEMVKFGRTWFPQSVNERTNFRSAKHAVEKGVNVDEIEKSELNGQKLQGMSTAKSVYNFPEKHGKTADFPFFDAVDGILEGKTSVDCLPKLLDSRFG</sequence>
<dbReference type="InterPro" id="IPR006109">
    <property type="entry name" value="G3P_DH_NAD-dep_C"/>
</dbReference>
<dbReference type="InterPro" id="IPR013328">
    <property type="entry name" value="6PGD_dom2"/>
</dbReference>
<organism evidence="8 9">
    <name type="scientific">Aspergillus leporis</name>
    <dbReference type="NCBI Taxonomy" id="41062"/>
    <lineage>
        <taxon>Eukaryota</taxon>
        <taxon>Fungi</taxon>
        <taxon>Dikarya</taxon>
        <taxon>Ascomycota</taxon>
        <taxon>Pezizomycotina</taxon>
        <taxon>Eurotiomycetes</taxon>
        <taxon>Eurotiomycetidae</taxon>
        <taxon>Eurotiales</taxon>
        <taxon>Aspergillaceae</taxon>
        <taxon>Aspergillus</taxon>
        <taxon>Aspergillus subgen. Circumdati</taxon>
    </lineage>
</organism>
<dbReference type="InterPro" id="IPR036291">
    <property type="entry name" value="NAD(P)-bd_dom_sf"/>
</dbReference>
<dbReference type="SUPFAM" id="SSF48179">
    <property type="entry name" value="6-phosphogluconate dehydrogenase C-terminal domain-like"/>
    <property type="match status" value="1"/>
</dbReference>
<evidence type="ECO:0000256" key="1">
    <source>
        <dbReference type="ARBA" id="ARBA00011009"/>
    </source>
</evidence>
<keyword evidence="4" id="KW-0520">NAD</keyword>
<dbReference type="GO" id="GO:0005975">
    <property type="term" value="P:carbohydrate metabolic process"/>
    <property type="evidence" value="ECO:0007669"/>
    <property type="project" value="InterPro"/>
</dbReference>
<evidence type="ECO:0000256" key="5">
    <source>
        <dbReference type="RuleBase" id="RU361243"/>
    </source>
</evidence>
<dbReference type="Pfam" id="PF01210">
    <property type="entry name" value="NAD_Gly3P_dh_N"/>
    <property type="match status" value="1"/>
</dbReference>
<evidence type="ECO:0000259" key="7">
    <source>
        <dbReference type="Pfam" id="PF07479"/>
    </source>
</evidence>
<dbReference type="PANTHER" id="PTHR11728:SF31">
    <property type="entry name" value="GLYCEROL-3-PHOSPHATE DEHYDROGENASE [NAD(+)]"/>
    <property type="match status" value="1"/>
</dbReference>
<comment type="similarity">
    <text evidence="1 4">Belongs to the NAD-dependent glycerol-3-phosphate dehydrogenase family.</text>
</comment>
<dbReference type="InterPro" id="IPR008927">
    <property type="entry name" value="6-PGluconate_DH-like_C_sf"/>
</dbReference>
<dbReference type="Gene3D" id="1.10.1040.10">
    <property type="entry name" value="N-(1-d-carboxylethyl)-l-norvaline Dehydrogenase, domain 2"/>
    <property type="match status" value="1"/>
</dbReference>
<dbReference type="GO" id="GO:0046168">
    <property type="term" value="P:glycerol-3-phosphate catabolic process"/>
    <property type="evidence" value="ECO:0007669"/>
    <property type="project" value="UniProtKB-UniRule"/>
</dbReference>
<gene>
    <name evidence="8" type="ORF">BDV29DRAFT_187454</name>
</gene>
<evidence type="ECO:0000256" key="3">
    <source>
        <dbReference type="ARBA" id="ARBA00048683"/>
    </source>
</evidence>
<accession>A0A5N5XE27</accession>
<evidence type="ECO:0000259" key="6">
    <source>
        <dbReference type="Pfam" id="PF01210"/>
    </source>
</evidence>
<dbReference type="Gene3D" id="3.40.50.720">
    <property type="entry name" value="NAD(P)-binding Rossmann-like Domain"/>
    <property type="match status" value="1"/>
</dbReference>
<dbReference type="GO" id="GO:0005829">
    <property type="term" value="C:cytosol"/>
    <property type="evidence" value="ECO:0007669"/>
    <property type="project" value="TreeGrafter"/>
</dbReference>
<evidence type="ECO:0000256" key="2">
    <source>
        <dbReference type="ARBA" id="ARBA00023002"/>
    </source>
</evidence>
<dbReference type="PRINTS" id="PR00077">
    <property type="entry name" value="GPDHDRGNASE"/>
</dbReference>
<dbReference type="InterPro" id="IPR006168">
    <property type="entry name" value="G3P_DH_NAD-dep"/>
</dbReference>
<dbReference type="GO" id="GO:0051287">
    <property type="term" value="F:NAD binding"/>
    <property type="evidence" value="ECO:0007669"/>
    <property type="project" value="UniProtKB-UniRule"/>
</dbReference>
<dbReference type="OrthoDB" id="10263760at2759"/>
<dbReference type="GO" id="GO:0141152">
    <property type="term" value="F:glycerol-3-phosphate dehydrogenase (NAD+) activity"/>
    <property type="evidence" value="ECO:0007669"/>
    <property type="project" value="UniProtKB-UniRule"/>
</dbReference>
<feature type="domain" description="Glycerol-3-phosphate dehydrogenase NAD-dependent N-terminal" evidence="6">
    <location>
        <begin position="10"/>
        <end position="111"/>
    </location>
</feature>
<dbReference type="PANTHER" id="PTHR11728">
    <property type="entry name" value="GLYCEROL-3-PHOSPHATE DEHYDROGENASE"/>
    <property type="match status" value="1"/>
</dbReference>
<dbReference type="Proteomes" id="UP000326565">
    <property type="component" value="Unassembled WGS sequence"/>
</dbReference>
<dbReference type="EMBL" id="ML732153">
    <property type="protein sequence ID" value="KAB8078999.1"/>
    <property type="molecule type" value="Genomic_DNA"/>
</dbReference>
<name>A0A5N5XE27_9EURO</name>
<dbReference type="AlphaFoldDB" id="A0A5N5XE27"/>
<evidence type="ECO:0000256" key="4">
    <source>
        <dbReference type="RuleBase" id="RU000437"/>
    </source>
</evidence>
<dbReference type="GO" id="GO:0005634">
    <property type="term" value="C:nucleus"/>
    <property type="evidence" value="ECO:0007669"/>
    <property type="project" value="TreeGrafter"/>
</dbReference>
<protein>
    <recommendedName>
        <fullName evidence="5">Glycerol-3-phosphate dehydrogenase [NAD(+)]</fullName>
        <ecNumber evidence="5">1.1.1.8</ecNumber>
    </recommendedName>
</protein>
<dbReference type="SUPFAM" id="SSF51735">
    <property type="entry name" value="NAD(P)-binding Rossmann-fold domains"/>
    <property type="match status" value="1"/>
</dbReference>
<proteinExistence type="inferred from homology"/>
<keyword evidence="2 4" id="KW-0560">Oxidoreductase</keyword>
<dbReference type="Pfam" id="PF07479">
    <property type="entry name" value="NAD_Gly3P_dh_C"/>
    <property type="match status" value="1"/>
</dbReference>
<comment type="catalytic activity">
    <reaction evidence="3 5">
        <text>sn-glycerol 3-phosphate + NAD(+) = dihydroxyacetone phosphate + NADH + H(+)</text>
        <dbReference type="Rhea" id="RHEA:11092"/>
        <dbReference type="ChEBI" id="CHEBI:15378"/>
        <dbReference type="ChEBI" id="CHEBI:57540"/>
        <dbReference type="ChEBI" id="CHEBI:57597"/>
        <dbReference type="ChEBI" id="CHEBI:57642"/>
        <dbReference type="ChEBI" id="CHEBI:57945"/>
        <dbReference type="EC" id="1.1.1.8"/>
    </reaction>
</comment>
<evidence type="ECO:0000313" key="9">
    <source>
        <dbReference type="Proteomes" id="UP000326565"/>
    </source>
</evidence>
<evidence type="ECO:0000313" key="8">
    <source>
        <dbReference type="EMBL" id="KAB8078999.1"/>
    </source>
</evidence>
<feature type="domain" description="Glycerol-3-phosphate dehydrogenase NAD-dependent C-terminal" evidence="7">
    <location>
        <begin position="188"/>
        <end position="314"/>
    </location>
</feature>